<dbReference type="Proteomes" id="UP000267159">
    <property type="component" value="Unassembled WGS sequence"/>
</dbReference>
<dbReference type="Gene3D" id="4.10.520.10">
    <property type="entry name" value="IHF-like DNA-binding proteins"/>
    <property type="match status" value="1"/>
</dbReference>
<dbReference type="SUPFAM" id="SSF47729">
    <property type="entry name" value="IHF-like DNA-binding proteins"/>
    <property type="match status" value="1"/>
</dbReference>
<keyword evidence="1 4" id="KW-0238">DNA-binding</keyword>
<evidence type="ECO:0000313" key="4">
    <source>
        <dbReference type="EMBL" id="RLT79864.1"/>
    </source>
</evidence>
<dbReference type="EMBL" id="RAZM01000033">
    <property type="protein sequence ID" value="RLT79864.1"/>
    <property type="molecule type" value="Genomic_DNA"/>
</dbReference>
<feature type="region of interest" description="Disordered" evidence="2">
    <location>
        <begin position="1"/>
        <end position="21"/>
    </location>
</feature>
<dbReference type="Gene3D" id="1.10.10.10">
    <property type="entry name" value="Winged helix-like DNA-binding domain superfamily/Winged helix DNA-binding domain"/>
    <property type="match status" value="1"/>
</dbReference>
<sequence>MSIHYDLYENPPQEEDGKETQTLHARVVPSGTYTTKDFVERVAALHHLPHAQLIGAIDAITDELQTLLARGYIVEFGDLGHFSLSLSVAREITDRKEIRSPSVRLKNIHLKVKKTFKKELNARMNLERVSSPTRSSHGTDEGRCRQLLLEFLEQHPCINRADYCRLVGVNKMCALRHLNSFIKAGIIRKYGSGKSVVYIRG</sequence>
<reference evidence="4 5" key="1">
    <citation type="submission" date="2018-09" db="EMBL/GenBank/DDBJ databases">
        <title>Murine metabolic-syndrome-specific gut microbial biobank.</title>
        <authorList>
            <person name="Liu C."/>
        </authorList>
    </citation>
    <scope>NUCLEOTIDE SEQUENCE [LARGE SCALE GENOMIC DNA]</scope>
    <source>
        <strain evidence="4 5">0.1X-D8-26</strain>
    </source>
</reference>
<name>A0A3L7Z4C4_9BACE</name>
<evidence type="ECO:0000313" key="5">
    <source>
        <dbReference type="Proteomes" id="UP000267159"/>
    </source>
</evidence>
<evidence type="ECO:0000259" key="3">
    <source>
        <dbReference type="Pfam" id="PF18291"/>
    </source>
</evidence>
<evidence type="ECO:0000256" key="1">
    <source>
        <dbReference type="ARBA" id="ARBA00023125"/>
    </source>
</evidence>
<dbReference type="GO" id="GO:0003677">
    <property type="term" value="F:DNA binding"/>
    <property type="evidence" value="ECO:0007669"/>
    <property type="project" value="UniProtKB-KW"/>
</dbReference>
<dbReference type="SUPFAM" id="SSF46785">
    <property type="entry name" value="Winged helix' DNA-binding domain"/>
    <property type="match status" value="1"/>
</dbReference>
<dbReference type="InterPro" id="IPR036388">
    <property type="entry name" value="WH-like_DNA-bd_sf"/>
</dbReference>
<gene>
    <name evidence="4" type="ORF">D7Y07_11370</name>
</gene>
<protein>
    <submittedName>
        <fullName evidence="4">DNA-binding protein</fullName>
    </submittedName>
</protein>
<dbReference type="Pfam" id="PF18291">
    <property type="entry name" value="HU-HIG"/>
    <property type="match status" value="1"/>
</dbReference>
<dbReference type="InterPro" id="IPR036390">
    <property type="entry name" value="WH_DNA-bd_sf"/>
</dbReference>
<comment type="caution">
    <text evidence="4">The sequence shown here is derived from an EMBL/GenBank/DDBJ whole genome shotgun (WGS) entry which is preliminary data.</text>
</comment>
<organism evidence="4 5">
    <name type="scientific">Bacteroides acidifaciens</name>
    <dbReference type="NCBI Taxonomy" id="85831"/>
    <lineage>
        <taxon>Bacteria</taxon>
        <taxon>Pseudomonadati</taxon>
        <taxon>Bacteroidota</taxon>
        <taxon>Bacteroidia</taxon>
        <taxon>Bacteroidales</taxon>
        <taxon>Bacteroidaceae</taxon>
        <taxon>Bacteroides</taxon>
    </lineage>
</organism>
<feature type="domain" description="HU" evidence="3">
    <location>
        <begin position="1"/>
        <end position="128"/>
    </location>
</feature>
<accession>A0A3L7Z4C4</accession>
<proteinExistence type="predicted"/>
<dbReference type="InterPro" id="IPR010992">
    <property type="entry name" value="IHF-like_DNA-bd_dom_sf"/>
</dbReference>
<dbReference type="InterPro" id="IPR041607">
    <property type="entry name" value="HU-HIG"/>
</dbReference>
<dbReference type="RefSeq" id="WP_121765323.1">
    <property type="nucleotide sequence ID" value="NZ_CAMRBV010000007.1"/>
</dbReference>
<evidence type="ECO:0000256" key="2">
    <source>
        <dbReference type="SAM" id="MobiDB-lite"/>
    </source>
</evidence>
<dbReference type="AlphaFoldDB" id="A0A3L7Z4C4"/>